<evidence type="ECO:0000313" key="2">
    <source>
        <dbReference type="Proteomes" id="UP000317093"/>
    </source>
</evidence>
<accession>A0A518BC54</accession>
<proteinExistence type="predicted"/>
<evidence type="ECO:0000313" key="1">
    <source>
        <dbReference type="EMBL" id="QDU64556.1"/>
    </source>
</evidence>
<dbReference type="RefSeq" id="WP_145262838.1">
    <property type="nucleotide sequence ID" value="NZ_CP036279.1"/>
</dbReference>
<reference evidence="1 2" key="1">
    <citation type="submission" date="2019-02" db="EMBL/GenBank/DDBJ databases">
        <title>Deep-cultivation of Planctomycetes and their phenomic and genomic characterization uncovers novel biology.</title>
        <authorList>
            <person name="Wiegand S."/>
            <person name="Jogler M."/>
            <person name="Boedeker C."/>
            <person name="Pinto D."/>
            <person name="Vollmers J."/>
            <person name="Rivas-Marin E."/>
            <person name="Kohn T."/>
            <person name="Peeters S.H."/>
            <person name="Heuer A."/>
            <person name="Rast P."/>
            <person name="Oberbeckmann S."/>
            <person name="Bunk B."/>
            <person name="Jeske O."/>
            <person name="Meyerdierks A."/>
            <person name="Storesund J.E."/>
            <person name="Kallscheuer N."/>
            <person name="Luecker S."/>
            <person name="Lage O.M."/>
            <person name="Pohl T."/>
            <person name="Merkel B.J."/>
            <person name="Hornburger P."/>
            <person name="Mueller R.-W."/>
            <person name="Bruemmer F."/>
            <person name="Labrenz M."/>
            <person name="Spormann A.M."/>
            <person name="Op den Camp H."/>
            <person name="Overmann J."/>
            <person name="Amann R."/>
            <person name="Jetten M.S.M."/>
            <person name="Mascher T."/>
            <person name="Medema M.H."/>
            <person name="Devos D.P."/>
            <person name="Kaster A.-K."/>
            <person name="Ovreas L."/>
            <person name="Rohde M."/>
            <person name="Galperin M.Y."/>
            <person name="Jogler C."/>
        </authorList>
    </citation>
    <scope>NUCLEOTIDE SEQUENCE [LARGE SCALE GENOMIC DNA]</scope>
    <source>
        <strain evidence="1 2">Pan216</strain>
    </source>
</reference>
<dbReference type="EMBL" id="CP036279">
    <property type="protein sequence ID" value="QDU64556.1"/>
    <property type="molecule type" value="Genomic_DNA"/>
</dbReference>
<dbReference type="KEGG" id="knv:Pan216_54460"/>
<dbReference type="Proteomes" id="UP000317093">
    <property type="component" value="Chromosome"/>
</dbReference>
<dbReference type="AlphaFoldDB" id="A0A518BC54"/>
<evidence type="ECO:0008006" key="3">
    <source>
        <dbReference type="Google" id="ProtNLM"/>
    </source>
</evidence>
<keyword evidence="2" id="KW-1185">Reference proteome</keyword>
<gene>
    <name evidence="1" type="ORF">Pan216_54460</name>
</gene>
<name>A0A518BC54_9BACT</name>
<sequence>MPLSLLASRAAGPLSSLKKFFGDVTRKSEVASNSFGRAMAEVEALNDRIVPANFSVNGAILNVTLEANESVTLSTIGVGDSADGGVLTLDGTLWSGTDDPGVAVGQGQVDLGFDNQDGAVFTTVKINGLGNNTVNIDETDTVFNEALSITLTNGNSIVNTGDFAFGGAGDTLKITATGVDVTQGPDGVLTLADAATFDLGATGDLLLDSEENEFANSPIAITQANDVTIVSKEDTLDAAVSIDGKVVGDLEVFIEGDAVADELLVGRSTGISVGGTTLLSSKAMTVFGSIEAEGAFTGAVSVFHGGTTLAGDVLITTTGNTSLLIDEIDIEAELVEPLLVLNATSISQTPGGSINVGEGMGKTAVSSSTGAGDIVLANASNKFGPVLLDSQANSVSLATMESLLFDSDANLIITDLSLTAEMDVDANDSKLTVLGLTSVTAGEDVLIDNADNDLNNVKVIQSGDDADEAEVKVFDKNTVTFWGSIAGELEVISTNILTLGKIAPLTLTGGKDSVFTSGTISVEDFAVDLGTGMSTFDATVNSPISINSPNSQGILFVGDTGEVEILDGVKVGAGSVLAGDGKFEVGAAGVDVQPMGLVAAANVSPFGLITPGSLDITGDLNFSAGGIFGQEITGTDPGEFDTIAVDGTADITDATLAIATEGYTATVGDSFVILTADVVTGTFGNLDDMDQLTVDGVTYMVTTTATDVTLEVVAVGPTVQADGIGLYRPSAAEFVFNTSDVFNFDPNAFFTIGFGIVGDQGFIGDFTGDGIVNVAVYRDVSDTEPGFFIINTSPINAFDSSAFITTPFIGNGDEVPFAGDWDGDGDDDLGLYRNADATYVTINLPEIAPGQTGEVALGLTRNIVFGNPSSPTNPTDPPAVGNFNAAYAADQIGFGAQGTLDMADVDIATLPAGNSSISAFFQPSPLVFGTTGDTQLNGNYTGEVDGLDQRGLYRSESATFSISSGSQPNIVFGLVGDQGLTGNFVGLLLPVVPTTESLVDSFFEEV</sequence>
<dbReference type="OrthoDB" id="239437at2"/>
<protein>
    <recommendedName>
        <fullName evidence="3">FG-GAP repeat protein</fullName>
    </recommendedName>
</protein>
<organism evidence="1 2">
    <name type="scientific">Kolteria novifilia</name>
    <dbReference type="NCBI Taxonomy" id="2527975"/>
    <lineage>
        <taxon>Bacteria</taxon>
        <taxon>Pseudomonadati</taxon>
        <taxon>Planctomycetota</taxon>
        <taxon>Planctomycetia</taxon>
        <taxon>Kolteriales</taxon>
        <taxon>Kolteriaceae</taxon>
        <taxon>Kolteria</taxon>
    </lineage>
</organism>